<comment type="cofactor">
    <cofactor evidence="1">
        <name>pyridoxal 5'-phosphate</name>
        <dbReference type="ChEBI" id="CHEBI:597326"/>
    </cofactor>
</comment>
<dbReference type="SUPFAM" id="SSF53686">
    <property type="entry name" value="Tryptophan synthase beta subunit-like PLP-dependent enzymes"/>
    <property type="match status" value="1"/>
</dbReference>
<organism evidence="4 5">
    <name type="scientific">Desmospora activa DSM 45169</name>
    <dbReference type="NCBI Taxonomy" id="1121389"/>
    <lineage>
        <taxon>Bacteria</taxon>
        <taxon>Bacillati</taxon>
        <taxon>Bacillota</taxon>
        <taxon>Bacilli</taxon>
        <taxon>Bacillales</taxon>
        <taxon>Thermoactinomycetaceae</taxon>
        <taxon>Desmospora</taxon>
    </lineage>
</organism>
<dbReference type="GO" id="GO:1901605">
    <property type="term" value="P:alpha-amino acid metabolic process"/>
    <property type="evidence" value="ECO:0007669"/>
    <property type="project" value="UniProtKB-ARBA"/>
</dbReference>
<dbReference type="InterPro" id="IPR001926">
    <property type="entry name" value="TrpB-like_PALP"/>
</dbReference>
<dbReference type="Pfam" id="PF00291">
    <property type="entry name" value="PALP"/>
    <property type="match status" value="1"/>
</dbReference>
<dbReference type="Proteomes" id="UP000241639">
    <property type="component" value="Unassembled WGS sequence"/>
</dbReference>
<keyword evidence="2" id="KW-0663">Pyridoxal phosphate</keyword>
<sequence>MLYQNLIQSIGNTPLVRLKKESCSPGNVFAKMELLNPFAMKDRVAKQAILEAKRTGRLKEGAPVIESSSGTLALGVAMVGGFLGHEVHIVTDPRIDLITLSKLQSMGACIHIVKEMSQHGWQSARLEKLKELLNQYPNAYWLRQYENPENPKSYRMLAEELQQDLKDIDILVGSVGSGGSLCGTARALKERGYSPKVVAVDAVGSVLFGQPDKPKRLQGGLGNSLHPPNVDHSIIDEVHWLNDREAFSATVELARVEKVFAGNSSGSVYAVARWISRQVPPETNIVAIFPDRGDRYCQTIYDDSYRLQNNVTLPEHLVPQEVPYGTVVDCWSYSRLNQGANHGKYTAIY</sequence>
<feature type="domain" description="Tryptophan synthase beta chain-like PALP" evidence="3">
    <location>
        <begin position="8"/>
        <end position="291"/>
    </location>
</feature>
<evidence type="ECO:0000313" key="5">
    <source>
        <dbReference type="Proteomes" id="UP000241639"/>
    </source>
</evidence>
<dbReference type="AlphaFoldDB" id="A0A2T4ZAB5"/>
<evidence type="ECO:0000313" key="4">
    <source>
        <dbReference type="EMBL" id="PTM58829.1"/>
    </source>
</evidence>
<dbReference type="Gene3D" id="3.40.50.1100">
    <property type="match status" value="2"/>
</dbReference>
<protein>
    <submittedName>
        <fullName evidence="4">Cysteine synthase A</fullName>
    </submittedName>
</protein>
<accession>A0A2T4ZAB5</accession>
<reference evidence="4 5" key="1">
    <citation type="submission" date="2018-04" db="EMBL/GenBank/DDBJ databases">
        <title>Genomic Encyclopedia of Archaeal and Bacterial Type Strains, Phase II (KMG-II): from individual species to whole genera.</title>
        <authorList>
            <person name="Goeker M."/>
        </authorList>
    </citation>
    <scope>NUCLEOTIDE SEQUENCE [LARGE SCALE GENOMIC DNA]</scope>
    <source>
        <strain evidence="4 5">DSM 45169</strain>
    </source>
</reference>
<comment type="caution">
    <text evidence="4">The sequence shown here is derived from an EMBL/GenBank/DDBJ whole genome shotgun (WGS) entry which is preliminary data.</text>
</comment>
<keyword evidence="5" id="KW-1185">Reference proteome</keyword>
<dbReference type="OrthoDB" id="9808024at2"/>
<dbReference type="RefSeq" id="WP_107725580.1">
    <property type="nucleotide sequence ID" value="NZ_PZZP01000001.1"/>
</dbReference>
<name>A0A2T4ZAB5_9BACL</name>
<dbReference type="InterPro" id="IPR036052">
    <property type="entry name" value="TrpB-like_PALP_sf"/>
</dbReference>
<dbReference type="EMBL" id="PZZP01000001">
    <property type="protein sequence ID" value="PTM58829.1"/>
    <property type="molecule type" value="Genomic_DNA"/>
</dbReference>
<proteinExistence type="predicted"/>
<dbReference type="CDD" id="cd01561">
    <property type="entry name" value="CBS_like"/>
    <property type="match status" value="1"/>
</dbReference>
<evidence type="ECO:0000256" key="1">
    <source>
        <dbReference type="ARBA" id="ARBA00001933"/>
    </source>
</evidence>
<dbReference type="InterPro" id="IPR050214">
    <property type="entry name" value="Cys_Synth/Cystath_Beta-Synth"/>
</dbReference>
<dbReference type="PANTHER" id="PTHR10314">
    <property type="entry name" value="CYSTATHIONINE BETA-SYNTHASE"/>
    <property type="match status" value="1"/>
</dbReference>
<gene>
    <name evidence="4" type="ORF">C8J48_1423</name>
</gene>
<evidence type="ECO:0000256" key="2">
    <source>
        <dbReference type="ARBA" id="ARBA00022898"/>
    </source>
</evidence>
<evidence type="ECO:0000259" key="3">
    <source>
        <dbReference type="Pfam" id="PF00291"/>
    </source>
</evidence>